<dbReference type="Proteomes" id="UP001329505">
    <property type="component" value="Unassembled WGS sequence"/>
</dbReference>
<dbReference type="EMBL" id="JAZDQQ010000032">
    <property type="protein sequence ID" value="MEE1883390.1"/>
    <property type="molecule type" value="Genomic_DNA"/>
</dbReference>
<comment type="caution">
    <text evidence="1">The sequence shown here is derived from an EMBL/GenBank/DDBJ whole genome shotgun (WGS) entry which is preliminary data.</text>
</comment>
<reference evidence="1 2" key="1">
    <citation type="submission" date="2024-01" db="EMBL/GenBank/DDBJ databases">
        <title>Unpublished Manusciprt.</title>
        <authorList>
            <person name="Duman M."/>
            <person name="Valdes E.G."/>
            <person name="Ajmi N."/>
            <person name="Altun S."/>
            <person name="Saticioglu I.B."/>
        </authorList>
    </citation>
    <scope>NUCLEOTIDE SEQUENCE [LARGE SCALE GENOMIC DNA]</scope>
    <source>
        <strain evidence="1 2">139P</strain>
    </source>
</reference>
<accession>A0ABU7GWN9</accession>
<protein>
    <submittedName>
        <fullName evidence="1">Lysis system i-spanin subunit Rz</fullName>
    </submittedName>
</protein>
<evidence type="ECO:0000313" key="1">
    <source>
        <dbReference type="EMBL" id="MEE1883390.1"/>
    </source>
</evidence>
<organism evidence="1 2">
    <name type="scientific">Pseudomonas soli</name>
    <dbReference type="NCBI Taxonomy" id="1306993"/>
    <lineage>
        <taxon>Bacteria</taxon>
        <taxon>Pseudomonadati</taxon>
        <taxon>Pseudomonadota</taxon>
        <taxon>Gammaproteobacteria</taxon>
        <taxon>Pseudomonadales</taxon>
        <taxon>Pseudomonadaceae</taxon>
        <taxon>Pseudomonas</taxon>
    </lineage>
</organism>
<name>A0ABU7GWN9_9PSED</name>
<gene>
    <name evidence="1" type="ORF">V0R55_24810</name>
</gene>
<proteinExistence type="predicted"/>
<keyword evidence="2" id="KW-1185">Reference proteome</keyword>
<dbReference type="InterPro" id="IPR004929">
    <property type="entry name" value="I-spanin"/>
</dbReference>
<dbReference type="RefSeq" id="WP_330126567.1">
    <property type="nucleotide sequence ID" value="NZ_JAZDQQ010000032.1"/>
</dbReference>
<sequence length="176" mass="18554">MTGLDWRLAGLALLLGLAVGGRGAWMAQDWRYGKQLTALDLAHTQEREAAAAQVIEQMGEQQAAREALEQRLAVQSQTHYKEMEDAKSYRQRLRDQLATAGVRLSVLTANGAAEGGQCGVPAAAGAGRVVHGPARAELDPAHAQRIVGITGDGDDGLRALAACQGYVRGISQGGKL</sequence>
<dbReference type="Pfam" id="PF03245">
    <property type="entry name" value="Phage_lysis"/>
    <property type="match status" value="1"/>
</dbReference>
<evidence type="ECO:0000313" key="2">
    <source>
        <dbReference type="Proteomes" id="UP001329505"/>
    </source>
</evidence>